<proteinExistence type="predicted"/>
<name>A0ABM8UCC5_9GAMM</name>
<sequence length="463" mass="51274">MTASADRHSLPTKATFFVCFQAVPTTLNTQYSAVGGAYAACWVVAANPEAAYTKARFFVAKSEWEVVGVETPPTEVVETSFEGREIGLIQFRTAQTKGIAIVYTCWSKDGLTEAGPMAFDEPGLFDLNAYVGSKKKLSRTGRCFHPESGDQCGEFISAHSIQRNGQLSVIAHEGHVYTLSMNVGDLKKNDGSASLVKCGIGVSSTFFGFCDKHDNELFAPIDKAFLVPTSQQVLLYAYRSVCRELFVKENALALIEGRIEALPETSALRRTFDAMHSGTSFSLEALRIHKSALDTLIDDLAHVDIEYVLFTCRQPQFVAFSGLFYPEFNFLGRTLQDLMDPECRLDLLTFCSVPTHNGWGFLFAWHKSSAPTCREFMRSLATVSHEDPRAGADAMFRMVLSNCENTAFSPVWWEQASSQQKAAVLECFNRGVDMFTPTDPAYLTYGAEDVSQWVFDGVYASHD</sequence>
<dbReference type="EMBL" id="OU015430">
    <property type="protein sequence ID" value="CAG4968439.1"/>
    <property type="molecule type" value="Genomic_DNA"/>
</dbReference>
<dbReference type="RefSeq" id="WP_215219299.1">
    <property type="nucleotide sequence ID" value="NZ_OU015430.1"/>
</dbReference>
<organism evidence="1 2">
    <name type="scientific">Novilysobacter luteus</name>
    <dbReference type="NCBI Taxonomy" id="2822368"/>
    <lineage>
        <taxon>Bacteria</taxon>
        <taxon>Pseudomonadati</taxon>
        <taxon>Pseudomonadota</taxon>
        <taxon>Gammaproteobacteria</taxon>
        <taxon>Lysobacterales</taxon>
        <taxon>Lysobacteraceae</taxon>
        <taxon>Novilysobacter</taxon>
    </lineage>
</organism>
<dbReference type="Proteomes" id="UP000680116">
    <property type="component" value="Chromosome"/>
</dbReference>
<keyword evidence="2" id="KW-1185">Reference proteome</keyword>
<gene>
    <name evidence="1" type="ORF">LYB30171_00271</name>
</gene>
<protein>
    <submittedName>
        <fullName evidence="1">Uncharacterized protein</fullName>
    </submittedName>
</protein>
<accession>A0ABM8UCC5</accession>
<evidence type="ECO:0000313" key="2">
    <source>
        <dbReference type="Proteomes" id="UP000680116"/>
    </source>
</evidence>
<evidence type="ECO:0000313" key="1">
    <source>
        <dbReference type="EMBL" id="CAG4968439.1"/>
    </source>
</evidence>
<reference evidence="1 2" key="1">
    <citation type="submission" date="2021-04" db="EMBL/GenBank/DDBJ databases">
        <authorList>
            <person name="Rodrigo-Torres L."/>
            <person name="Arahal R. D."/>
            <person name="Lucena T."/>
        </authorList>
    </citation>
    <scope>NUCLEOTIDE SEQUENCE [LARGE SCALE GENOMIC DNA]</scope>
    <source>
        <strain evidence="1 2">CECT 30171</strain>
    </source>
</reference>